<dbReference type="EMBL" id="QGKX02001347">
    <property type="protein sequence ID" value="KAF3523233.1"/>
    <property type="molecule type" value="Genomic_DNA"/>
</dbReference>
<name>A0A8S9PI88_BRACR</name>
<dbReference type="Pfam" id="PF13456">
    <property type="entry name" value="RVT_3"/>
    <property type="match status" value="1"/>
</dbReference>
<proteinExistence type="predicted"/>
<dbReference type="AlphaFoldDB" id="A0A8S9PI88"/>
<evidence type="ECO:0000259" key="1">
    <source>
        <dbReference type="Pfam" id="PF13456"/>
    </source>
</evidence>
<dbReference type="GO" id="GO:0004523">
    <property type="term" value="F:RNA-DNA hybrid ribonuclease activity"/>
    <property type="evidence" value="ECO:0007669"/>
    <property type="project" value="InterPro"/>
</dbReference>
<accession>A0A8S9PI88</accession>
<dbReference type="InterPro" id="IPR052929">
    <property type="entry name" value="RNase_H-like_EbsB-rel"/>
</dbReference>
<dbReference type="Proteomes" id="UP000712600">
    <property type="component" value="Unassembled WGS sequence"/>
</dbReference>
<dbReference type="PANTHER" id="PTHR47074:SF49">
    <property type="entry name" value="POLYNUCLEOTIDYL TRANSFERASE, RIBONUCLEASE H-LIKE SUPERFAMILY PROTEIN"/>
    <property type="match status" value="1"/>
</dbReference>
<sequence>MHNPELEAIKQGTLMERFIASPLMVEALAVREALLQTKALHLSNKCLKSDDHVLIKALSSKQIPMEFYRINLDIENLSSSFIFISFTYVPRSLNSTAYALAKSALHRNF</sequence>
<feature type="domain" description="RNase H type-1" evidence="1">
    <location>
        <begin position="20"/>
        <end position="104"/>
    </location>
</feature>
<evidence type="ECO:0000313" key="3">
    <source>
        <dbReference type="Proteomes" id="UP000712600"/>
    </source>
</evidence>
<dbReference type="InterPro" id="IPR002156">
    <property type="entry name" value="RNaseH_domain"/>
</dbReference>
<dbReference type="CDD" id="cd06222">
    <property type="entry name" value="RNase_H_like"/>
    <property type="match status" value="1"/>
</dbReference>
<dbReference type="Gene3D" id="3.30.420.10">
    <property type="entry name" value="Ribonuclease H-like superfamily/Ribonuclease H"/>
    <property type="match status" value="1"/>
</dbReference>
<dbReference type="GO" id="GO:0003676">
    <property type="term" value="F:nucleic acid binding"/>
    <property type="evidence" value="ECO:0007669"/>
    <property type="project" value="InterPro"/>
</dbReference>
<dbReference type="PANTHER" id="PTHR47074">
    <property type="entry name" value="BNAC02G40300D PROTEIN"/>
    <property type="match status" value="1"/>
</dbReference>
<dbReference type="InterPro" id="IPR036397">
    <property type="entry name" value="RNaseH_sf"/>
</dbReference>
<comment type="caution">
    <text evidence="2">The sequence shown here is derived from an EMBL/GenBank/DDBJ whole genome shotgun (WGS) entry which is preliminary data.</text>
</comment>
<evidence type="ECO:0000313" key="2">
    <source>
        <dbReference type="EMBL" id="KAF3523233.1"/>
    </source>
</evidence>
<reference evidence="2" key="1">
    <citation type="submission" date="2019-12" db="EMBL/GenBank/DDBJ databases">
        <title>Genome sequencing and annotation of Brassica cretica.</title>
        <authorList>
            <person name="Studholme D.J."/>
            <person name="Sarris P."/>
        </authorList>
    </citation>
    <scope>NUCLEOTIDE SEQUENCE</scope>
    <source>
        <strain evidence="2">PFS-109/04</strain>
        <tissue evidence="2">Leaf</tissue>
    </source>
</reference>
<dbReference type="InterPro" id="IPR044730">
    <property type="entry name" value="RNase_H-like_dom_plant"/>
</dbReference>
<gene>
    <name evidence="2" type="ORF">F2Q69_00050161</name>
</gene>
<organism evidence="2 3">
    <name type="scientific">Brassica cretica</name>
    <name type="common">Mustard</name>
    <dbReference type="NCBI Taxonomy" id="69181"/>
    <lineage>
        <taxon>Eukaryota</taxon>
        <taxon>Viridiplantae</taxon>
        <taxon>Streptophyta</taxon>
        <taxon>Embryophyta</taxon>
        <taxon>Tracheophyta</taxon>
        <taxon>Spermatophyta</taxon>
        <taxon>Magnoliopsida</taxon>
        <taxon>eudicotyledons</taxon>
        <taxon>Gunneridae</taxon>
        <taxon>Pentapetalae</taxon>
        <taxon>rosids</taxon>
        <taxon>malvids</taxon>
        <taxon>Brassicales</taxon>
        <taxon>Brassicaceae</taxon>
        <taxon>Brassiceae</taxon>
        <taxon>Brassica</taxon>
    </lineage>
</organism>
<protein>
    <recommendedName>
        <fullName evidence="1">RNase H type-1 domain-containing protein</fullName>
    </recommendedName>
</protein>